<feature type="domain" description="Ubiquitin-like" evidence="1">
    <location>
        <begin position="10"/>
        <end position="79"/>
    </location>
</feature>
<dbReference type="PROSITE" id="PS50053">
    <property type="entry name" value="UBIQUITIN_2"/>
    <property type="match status" value="1"/>
</dbReference>
<dbReference type="Proteomes" id="UP001244341">
    <property type="component" value="Chromosome 9b"/>
</dbReference>
<dbReference type="Pfam" id="PF13881">
    <property type="entry name" value="Rad60-SLD_2"/>
    <property type="match status" value="1"/>
</dbReference>
<evidence type="ECO:0000259" key="1">
    <source>
        <dbReference type="PROSITE" id="PS50053"/>
    </source>
</evidence>
<dbReference type="InterPro" id="IPR040015">
    <property type="entry name" value="UBL3-like"/>
</dbReference>
<dbReference type="Gene3D" id="3.10.20.90">
    <property type="entry name" value="Phosphatidylinositol 3-kinase Catalytic Subunit, Chain A, domain 1"/>
    <property type="match status" value="1"/>
</dbReference>
<keyword evidence="3" id="KW-1185">Reference proteome</keyword>
<dbReference type="CDD" id="cd01814">
    <property type="entry name" value="Ubl_MUBs_plant"/>
    <property type="match status" value="1"/>
</dbReference>
<dbReference type="EMBL" id="CP126216">
    <property type="protein sequence ID" value="WIA18210.1"/>
    <property type="molecule type" value="Genomic_DNA"/>
</dbReference>
<dbReference type="InterPro" id="IPR000626">
    <property type="entry name" value="Ubiquitin-like_dom"/>
</dbReference>
<name>A0ABY8UA70_TETOB</name>
<dbReference type="PANTHER" id="PTHR13169:SF0">
    <property type="entry name" value="UBIQUITIN-LIKE PROTEIN 3"/>
    <property type="match status" value="1"/>
</dbReference>
<evidence type="ECO:0000313" key="2">
    <source>
        <dbReference type="EMBL" id="WIA18210.1"/>
    </source>
</evidence>
<reference evidence="2 3" key="1">
    <citation type="submission" date="2023-05" db="EMBL/GenBank/DDBJ databases">
        <title>A 100% complete, gapless, phased diploid assembly of the Scenedesmus obliquus UTEX 3031 genome.</title>
        <authorList>
            <person name="Biondi T.C."/>
            <person name="Hanschen E.R."/>
            <person name="Kwon T."/>
            <person name="Eng W."/>
            <person name="Kruse C.P.S."/>
            <person name="Koehler S.I."/>
            <person name="Kunde Y."/>
            <person name="Gleasner C.D."/>
            <person name="You Mak K.T."/>
            <person name="Polle J."/>
            <person name="Hovde B.T."/>
            <person name="Starkenburg S.R."/>
        </authorList>
    </citation>
    <scope>NUCLEOTIDE SEQUENCE [LARGE SCALE GENOMIC DNA]</scope>
    <source>
        <strain evidence="2 3">DOE0152z</strain>
    </source>
</reference>
<evidence type="ECO:0000313" key="3">
    <source>
        <dbReference type="Proteomes" id="UP001244341"/>
    </source>
</evidence>
<protein>
    <recommendedName>
        <fullName evidence="1">Ubiquitin-like domain-containing protein</fullName>
    </recommendedName>
</protein>
<proteinExistence type="predicted"/>
<dbReference type="PANTHER" id="PTHR13169">
    <property type="entry name" value="UBIQUITIN-LIKE PROTEIN 3 HCG-1 PROTEIN"/>
    <property type="match status" value="1"/>
</dbReference>
<dbReference type="SUPFAM" id="SSF54236">
    <property type="entry name" value="Ubiquitin-like"/>
    <property type="match status" value="1"/>
</dbReference>
<dbReference type="InterPro" id="IPR039540">
    <property type="entry name" value="UBL3-like_ubiquitin_dom"/>
</dbReference>
<gene>
    <name evidence="2" type="ORF">OEZ85_009682</name>
</gene>
<sequence>MSNEGSGEDLQIRFRHSSGTDIGPFSFEDGNTVQSVKSVVFARWPTDGPLAKECPSSAADLRLLCSGQFLDNGKTLKDYRKLMGSTEPLAIVTMHVLVRPPQAGKAADKADADSGKPAKSGCACVIC</sequence>
<accession>A0ABY8UA70</accession>
<dbReference type="InterPro" id="IPR029071">
    <property type="entry name" value="Ubiquitin-like_domsf"/>
</dbReference>
<organism evidence="2 3">
    <name type="scientific">Tetradesmus obliquus</name>
    <name type="common">Green alga</name>
    <name type="synonym">Acutodesmus obliquus</name>
    <dbReference type="NCBI Taxonomy" id="3088"/>
    <lineage>
        <taxon>Eukaryota</taxon>
        <taxon>Viridiplantae</taxon>
        <taxon>Chlorophyta</taxon>
        <taxon>core chlorophytes</taxon>
        <taxon>Chlorophyceae</taxon>
        <taxon>CS clade</taxon>
        <taxon>Sphaeropleales</taxon>
        <taxon>Scenedesmaceae</taxon>
        <taxon>Tetradesmus</taxon>
    </lineage>
</organism>